<feature type="transmembrane region" description="Helical" evidence="1">
    <location>
        <begin position="207"/>
        <end position="226"/>
    </location>
</feature>
<protein>
    <recommendedName>
        <fullName evidence="2">DUF4220 domain-containing protein</fullName>
    </recommendedName>
</protein>
<dbReference type="Pfam" id="PF04578">
    <property type="entry name" value="DUF594"/>
    <property type="match status" value="1"/>
</dbReference>
<keyword evidence="1" id="KW-0812">Transmembrane</keyword>
<dbReference type="Proteomes" id="UP001497457">
    <property type="component" value="Chromosome 6rd"/>
</dbReference>
<feature type="transmembrane region" description="Helical" evidence="1">
    <location>
        <begin position="397"/>
        <end position="419"/>
    </location>
</feature>
<reference evidence="3 4" key="2">
    <citation type="submission" date="2024-10" db="EMBL/GenBank/DDBJ databases">
        <authorList>
            <person name="Ryan C."/>
        </authorList>
    </citation>
    <scope>NUCLEOTIDE SEQUENCE [LARGE SCALE GENOMIC DNA]</scope>
</reference>
<evidence type="ECO:0000259" key="2">
    <source>
        <dbReference type="Pfam" id="PF13968"/>
    </source>
</evidence>
<evidence type="ECO:0000313" key="4">
    <source>
        <dbReference type="Proteomes" id="UP001497457"/>
    </source>
</evidence>
<sequence>MVSFLCLVPDYAVELWLPAASWPIMSQVSSTGTCSTAALEQCSSQLFCPDHLLATFEKSMGDELLQFNALLLINVILALVIVGTGRYGHTYLHSRFTRFIFIGATTMFLPIISNVITTIGTNSSSKMDYFRSNDFVLTATCSSVFHSSIVITWAFFVQIAVINTRLLVAGENKEGRNDTGPPFDLLVQSVWTLYLCFSIFKGQAHKSMLYCLEFAPFALICAKILLKYYTFEKAQRSVAVGRNSRLILGYMQQLRAPDQQGGWVDGDLPPLLVMGEDKMQVELHPYGYAPKSDQWSSSELDAIVTMDKVWDSTLLLGALQQMDLCLSFALFKLLQCRLGRHKQLANLGSVMETANFLWRTLLMKDGEHTRVFKVIADELSFVHDYYYSSLPVCYSNFWLPILSISISLLSIGCCILVAWEVTKIGWYWGRGPEPSYQILCELSCNKGDLIGRRQEKRFGSLYFDCVIVFILLLLVVITEAREIATYIFSNWTKVAIICRHGKHTSLQWKWWDAFLLRCRSKLMYNWEEKTSQCSVLVLHRRIYSLDLLRNLLHMPDIKRRVKVPEAVKVSIIDALRGIRSGYGHLSNGTDCLCRCQDGERFLWAWNNTSTSSYTILTWHIATSIVEVRYRRGSFSSSILNSEIHMIAAIHLSQYCAYLVTWSPELLPDDDEWSRSLYQHVKNDALRALADHAASTAIGSLTPEEEYQRLVEVLSANSKHEVLKNGVKLGKQLVETIYDEEAIWKLLAEFWSEMILYVAPSDNLKGHSEAIARGGELITLLWALLFHVGIVSRPGEDDGPTATFADAV</sequence>
<evidence type="ECO:0000256" key="1">
    <source>
        <dbReference type="SAM" id="Phobius"/>
    </source>
</evidence>
<name>A0ABC9FL24_9POAL</name>
<keyword evidence="4" id="KW-1185">Reference proteome</keyword>
<dbReference type="InterPro" id="IPR025315">
    <property type="entry name" value="DUF4220"/>
</dbReference>
<feature type="transmembrane region" description="Helical" evidence="1">
    <location>
        <begin position="65"/>
        <end position="84"/>
    </location>
</feature>
<dbReference type="AlphaFoldDB" id="A0ABC9FL24"/>
<dbReference type="EMBL" id="OZ075116">
    <property type="protein sequence ID" value="CAL5076984.1"/>
    <property type="molecule type" value="Genomic_DNA"/>
</dbReference>
<accession>A0ABC9FL24</accession>
<feature type="transmembrane region" description="Helical" evidence="1">
    <location>
        <begin position="461"/>
        <end position="478"/>
    </location>
</feature>
<organism evidence="3 4">
    <name type="scientific">Urochloa decumbens</name>
    <dbReference type="NCBI Taxonomy" id="240449"/>
    <lineage>
        <taxon>Eukaryota</taxon>
        <taxon>Viridiplantae</taxon>
        <taxon>Streptophyta</taxon>
        <taxon>Embryophyta</taxon>
        <taxon>Tracheophyta</taxon>
        <taxon>Spermatophyta</taxon>
        <taxon>Magnoliopsida</taxon>
        <taxon>Liliopsida</taxon>
        <taxon>Poales</taxon>
        <taxon>Poaceae</taxon>
        <taxon>PACMAD clade</taxon>
        <taxon>Panicoideae</taxon>
        <taxon>Panicodae</taxon>
        <taxon>Paniceae</taxon>
        <taxon>Melinidinae</taxon>
        <taxon>Urochloa</taxon>
    </lineage>
</organism>
<proteinExistence type="predicted"/>
<dbReference type="InterPro" id="IPR007658">
    <property type="entry name" value="DUF594"/>
</dbReference>
<evidence type="ECO:0000313" key="3">
    <source>
        <dbReference type="EMBL" id="CAL5076984.1"/>
    </source>
</evidence>
<keyword evidence="1" id="KW-0472">Membrane</keyword>
<feature type="domain" description="DUF4220" evidence="2">
    <location>
        <begin position="146"/>
        <end position="536"/>
    </location>
</feature>
<reference evidence="4" key="1">
    <citation type="submission" date="2024-06" db="EMBL/GenBank/DDBJ databases">
        <authorList>
            <person name="Ryan C."/>
        </authorList>
    </citation>
    <scope>NUCLEOTIDE SEQUENCE [LARGE SCALE GENOMIC DNA]</scope>
</reference>
<feature type="transmembrane region" description="Helical" evidence="1">
    <location>
        <begin position="136"/>
        <end position="162"/>
    </location>
</feature>
<dbReference type="Pfam" id="PF13968">
    <property type="entry name" value="DUF4220"/>
    <property type="match status" value="1"/>
</dbReference>
<keyword evidence="1" id="KW-1133">Transmembrane helix</keyword>
<feature type="transmembrane region" description="Helical" evidence="1">
    <location>
        <begin position="96"/>
        <end position="116"/>
    </location>
</feature>
<dbReference type="PANTHER" id="PTHR31325">
    <property type="entry name" value="OS01G0798800 PROTEIN-RELATED"/>
    <property type="match status" value="1"/>
</dbReference>
<gene>
    <name evidence="3" type="ORF">URODEC1_LOCUS106444</name>
</gene>